<protein>
    <submittedName>
        <fullName evidence="3">Uncharacterized protein</fullName>
    </submittedName>
</protein>
<proteinExistence type="predicted"/>
<feature type="compositionally biased region" description="Pro residues" evidence="1">
    <location>
        <begin position="75"/>
        <end position="89"/>
    </location>
</feature>
<organism evidence="3 4">
    <name type="scientific">Portunus trituberculatus</name>
    <name type="common">Swimming crab</name>
    <name type="synonym">Neptunus trituberculatus</name>
    <dbReference type="NCBI Taxonomy" id="210409"/>
    <lineage>
        <taxon>Eukaryota</taxon>
        <taxon>Metazoa</taxon>
        <taxon>Ecdysozoa</taxon>
        <taxon>Arthropoda</taxon>
        <taxon>Crustacea</taxon>
        <taxon>Multicrustacea</taxon>
        <taxon>Malacostraca</taxon>
        <taxon>Eumalacostraca</taxon>
        <taxon>Eucarida</taxon>
        <taxon>Decapoda</taxon>
        <taxon>Pleocyemata</taxon>
        <taxon>Brachyura</taxon>
        <taxon>Eubrachyura</taxon>
        <taxon>Portunoidea</taxon>
        <taxon>Portunidae</taxon>
        <taxon>Portuninae</taxon>
        <taxon>Portunus</taxon>
    </lineage>
</organism>
<sequence>MEVVVEVVVVVVVVMVVRSGQKPWCGRDDMWRGIGGDGRAREPAGDGPVTHIARTHVPPRHTKITTTMGFSFLLPPEPPPQQRPSPPCLPDTAAQPPCTAAGGIKVYCSYGRQSNDPTSFHL</sequence>
<evidence type="ECO:0000256" key="1">
    <source>
        <dbReference type="SAM" id="MobiDB-lite"/>
    </source>
</evidence>
<feature type="chain" id="PRO_5022740729" evidence="2">
    <location>
        <begin position="20"/>
        <end position="122"/>
    </location>
</feature>
<dbReference type="EMBL" id="VSRR010001982">
    <property type="protein sequence ID" value="MPC28874.1"/>
    <property type="molecule type" value="Genomic_DNA"/>
</dbReference>
<evidence type="ECO:0000313" key="4">
    <source>
        <dbReference type="Proteomes" id="UP000324222"/>
    </source>
</evidence>
<dbReference type="AlphaFoldDB" id="A0A5B7E7Z0"/>
<evidence type="ECO:0000313" key="3">
    <source>
        <dbReference type="EMBL" id="MPC28874.1"/>
    </source>
</evidence>
<comment type="caution">
    <text evidence="3">The sequence shown here is derived from an EMBL/GenBank/DDBJ whole genome shotgun (WGS) entry which is preliminary data.</text>
</comment>
<gene>
    <name evidence="3" type="ORF">E2C01_022087</name>
</gene>
<keyword evidence="2" id="KW-0732">Signal</keyword>
<name>A0A5B7E7Z0_PORTR</name>
<feature type="signal peptide" evidence="2">
    <location>
        <begin position="1"/>
        <end position="19"/>
    </location>
</feature>
<reference evidence="3 4" key="1">
    <citation type="submission" date="2019-05" db="EMBL/GenBank/DDBJ databases">
        <title>Another draft genome of Portunus trituberculatus and its Hox gene families provides insights of decapod evolution.</title>
        <authorList>
            <person name="Jeong J.-H."/>
            <person name="Song I."/>
            <person name="Kim S."/>
            <person name="Choi T."/>
            <person name="Kim D."/>
            <person name="Ryu S."/>
            <person name="Kim W."/>
        </authorList>
    </citation>
    <scope>NUCLEOTIDE SEQUENCE [LARGE SCALE GENOMIC DNA]</scope>
    <source>
        <tissue evidence="3">Muscle</tissue>
    </source>
</reference>
<feature type="region of interest" description="Disordered" evidence="1">
    <location>
        <begin position="73"/>
        <end position="95"/>
    </location>
</feature>
<evidence type="ECO:0000256" key="2">
    <source>
        <dbReference type="SAM" id="SignalP"/>
    </source>
</evidence>
<keyword evidence="4" id="KW-1185">Reference proteome</keyword>
<accession>A0A5B7E7Z0</accession>
<dbReference type="Proteomes" id="UP000324222">
    <property type="component" value="Unassembled WGS sequence"/>
</dbReference>